<protein>
    <submittedName>
        <fullName evidence="1">Uncharacterized protein</fullName>
    </submittedName>
</protein>
<proteinExistence type="predicted"/>
<evidence type="ECO:0000313" key="1">
    <source>
        <dbReference type="EMBL" id="OOZ40317.1"/>
    </source>
</evidence>
<comment type="caution">
    <text evidence="1">The sequence shown here is derived from an EMBL/GenBank/DDBJ whole genome shotgun (WGS) entry which is preliminary data.</text>
</comment>
<accession>A0A1T2L5C3</accession>
<organism evidence="1 2">
    <name type="scientific">Solemya pervernicosa gill symbiont</name>
    <dbReference type="NCBI Taxonomy" id="642797"/>
    <lineage>
        <taxon>Bacteria</taxon>
        <taxon>Pseudomonadati</taxon>
        <taxon>Pseudomonadota</taxon>
        <taxon>Gammaproteobacteria</taxon>
        <taxon>sulfur-oxidizing symbionts</taxon>
    </lineage>
</organism>
<dbReference type="AlphaFoldDB" id="A0A1T2L5C3"/>
<keyword evidence="2" id="KW-1185">Reference proteome</keyword>
<dbReference type="Proteomes" id="UP000191110">
    <property type="component" value="Unassembled WGS sequence"/>
</dbReference>
<evidence type="ECO:0000313" key="2">
    <source>
        <dbReference type="Proteomes" id="UP000191110"/>
    </source>
</evidence>
<dbReference type="RefSeq" id="WP_078483576.1">
    <property type="nucleotide sequence ID" value="NZ_MPRL01000027.1"/>
</dbReference>
<name>A0A1T2L5C3_9GAMM</name>
<dbReference type="EMBL" id="MPRL01000027">
    <property type="protein sequence ID" value="OOZ40317.1"/>
    <property type="molecule type" value="Genomic_DNA"/>
</dbReference>
<reference evidence="1 2" key="1">
    <citation type="submission" date="2016-11" db="EMBL/GenBank/DDBJ databases">
        <title>Mixed transmission modes and dynamic genome evolution in an obligate animal-bacterial symbiosis.</title>
        <authorList>
            <person name="Russell S.L."/>
            <person name="Corbett-Detig R.B."/>
            <person name="Cavanaugh C.M."/>
        </authorList>
    </citation>
    <scope>NUCLEOTIDE SEQUENCE [LARGE SCALE GENOMIC DNA]</scope>
    <source>
        <strain evidence="1">Sveles-Q1</strain>
    </source>
</reference>
<sequence length="143" mass="16542">MSVKDYVSRDHVVITKDDFHKTFLHPEKILIQFDIAVRAKPYDFGSLCFTEREPIIAGWNAGKDIKSRKVVEGSLQKGRRELLKRALDYWYTGGIETHRLILKPARYNDSSTGAMTMEILILRLMRVILSRHIEHILSISSND</sequence>
<gene>
    <name evidence="1" type="ORF">BOW53_08055</name>
</gene>